<dbReference type="Proteomes" id="UP001221898">
    <property type="component" value="Unassembled WGS sequence"/>
</dbReference>
<organism evidence="3 4">
    <name type="scientific">Aldrovandia affinis</name>
    <dbReference type="NCBI Taxonomy" id="143900"/>
    <lineage>
        <taxon>Eukaryota</taxon>
        <taxon>Metazoa</taxon>
        <taxon>Chordata</taxon>
        <taxon>Craniata</taxon>
        <taxon>Vertebrata</taxon>
        <taxon>Euteleostomi</taxon>
        <taxon>Actinopterygii</taxon>
        <taxon>Neopterygii</taxon>
        <taxon>Teleostei</taxon>
        <taxon>Notacanthiformes</taxon>
        <taxon>Halosauridae</taxon>
        <taxon>Aldrovandia</taxon>
    </lineage>
</organism>
<dbReference type="AlphaFoldDB" id="A0AAD7WGA4"/>
<dbReference type="InterPro" id="IPR054465">
    <property type="entry name" value="Integrase_p58-like_C"/>
</dbReference>
<reference evidence="3" key="1">
    <citation type="journal article" date="2023" name="Science">
        <title>Genome structures resolve the early diversification of teleost fishes.</title>
        <authorList>
            <person name="Parey E."/>
            <person name="Louis A."/>
            <person name="Montfort J."/>
            <person name="Bouchez O."/>
            <person name="Roques C."/>
            <person name="Iampietro C."/>
            <person name="Lluch J."/>
            <person name="Castinel A."/>
            <person name="Donnadieu C."/>
            <person name="Desvignes T."/>
            <person name="Floi Bucao C."/>
            <person name="Jouanno E."/>
            <person name="Wen M."/>
            <person name="Mejri S."/>
            <person name="Dirks R."/>
            <person name="Jansen H."/>
            <person name="Henkel C."/>
            <person name="Chen W.J."/>
            <person name="Zahm M."/>
            <person name="Cabau C."/>
            <person name="Klopp C."/>
            <person name="Thompson A.W."/>
            <person name="Robinson-Rechavi M."/>
            <person name="Braasch I."/>
            <person name="Lecointre G."/>
            <person name="Bobe J."/>
            <person name="Postlethwait J.H."/>
            <person name="Berthelot C."/>
            <person name="Roest Crollius H."/>
            <person name="Guiguen Y."/>
        </authorList>
    </citation>
    <scope>NUCLEOTIDE SEQUENCE</scope>
    <source>
        <strain evidence="3">NC1722</strain>
    </source>
</reference>
<feature type="domain" description="Integrase p58-like C-terminal" evidence="2">
    <location>
        <begin position="244"/>
        <end position="277"/>
    </location>
</feature>
<feature type="region of interest" description="Disordered" evidence="1">
    <location>
        <begin position="43"/>
        <end position="94"/>
    </location>
</feature>
<evidence type="ECO:0000313" key="3">
    <source>
        <dbReference type="EMBL" id="KAJ8395728.1"/>
    </source>
</evidence>
<comment type="caution">
    <text evidence="3">The sequence shown here is derived from an EMBL/GenBank/DDBJ whole genome shotgun (WGS) entry which is preliminary data.</text>
</comment>
<proteinExistence type="predicted"/>
<feature type="region of interest" description="Disordered" evidence="1">
    <location>
        <begin position="284"/>
        <end position="322"/>
    </location>
</feature>
<sequence length="356" mass="38295">MATHLALALEGPALQILLDFDATDRSDLKALTTALVRWFGQRRSTQARPGSAHQPLQSGKLGESWGTRAGLPAAAEQVPHSLPPGRATRRSGRSRAGRVLCLALHAARLPPGPYPGATAPPRHPGPRLPSTSAKASIPTAVGKRHRDSAVRKPLSQEPILLNQEQPPVPETSSVPLAKGATVDIANARLSHQLSLAKRLGAEEKKRAYDQHCKGQAFKPGDRVWIHCPMRKKGLSPKLQSHWRGPGEVVGWLSEVTYRVRMPNRGRLVVLHQDRLAPYHPLAAEDAAGRKEGSSPVPSTPPTSEEATQYTTGRPTRQRQLPSYLKNYEVNRLGTAGSSGTSDPLGGGCVAILPLLS</sequence>
<feature type="compositionally biased region" description="Polar residues" evidence="1">
    <location>
        <begin position="304"/>
        <end position="320"/>
    </location>
</feature>
<gene>
    <name evidence="3" type="ORF">AAFF_G00029650</name>
</gene>
<name>A0AAD7WGA4_9TELE</name>
<dbReference type="EMBL" id="JAINUG010000114">
    <property type="protein sequence ID" value="KAJ8395728.1"/>
    <property type="molecule type" value="Genomic_DNA"/>
</dbReference>
<feature type="region of interest" description="Disordered" evidence="1">
    <location>
        <begin position="110"/>
        <end position="146"/>
    </location>
</feature>
<evidence type="ECO:0000256" key="1">
    <source>
        <dbReference type="SAM" id="MobiDB-lite"/>
    </source>
</evidence>
<evidence type="ECO:0000313" key="4">
    <source>
        <dbReference type="Proteomes" id="UP001221898"/>
    </source>
</evidence>
<keyword evidence="4" id="KW-1185">Reference proteome</keyword>
<evidence type="ECO:0000259" key="2">
    <source>
        <dbReference type="Pfam" id="PF22938"/>
    </source>
</evidence>
<dbReference type="Pfam" id="PF22938">
    <property type="entry name" value="Integrase_p58_C"/>
    <property type="match status" value="1"/>
</dbReference>
<protein>
    <recommendedName>
        <fullName evidence="2">Integrase p58-like C-terminal domain-containing protein</fullName>
    </recommendedName>
</protein>
<accession>A0AAD7WGA4</accession>